<keyword evidence="3" id="KW-1185">Reference proteome</keyword>
<feature type="region of interest" description="Disordered" evidence="1">
    <location>
        <begin position="187"/>
        <end position="222"/>
    </location>
</feature>
<proteinExistence type="predicted"/>
<dbReference type="EMBL" id="JAVFHQ010000012">
    <property type="protein sequence ID" value="KAK4547065.1"/>
    <property type="molecule type" value="Genomic_DNA"/>
</dbReference>
<dbReference type="Proteomes" id="UP001324427">
    <property type="component" value="Unassembled WGS sequence"/>
</dbReference>
<accession>A0AAV9JPF2</accession>
<evidence type="ECO:0000256" key="1">
    <source>
        <dbReference type="SAM" id="MobiDB-lite"/>
    </source>
</evidence>
<protein>
    <submittedName>
        <fullName evidence="2">Uncharacterized protein</fullName>
    </submittedName>
</protein>
<sequence length="326" mass="36369">MPFPRDDSLYTMPGAPVQQRRHYFQSLPGSQPWPNPWIAWSPRPMIDRSLLPDELTGPSDPRNLQQTHAALGLLPPPDDSGDPPGWREMRHSRAGANEINRSLLPNELTGPPDPRELPQIRTAQTIPAGKSFKLGDQVLPPMNGPKGYGVYIESEESPDIGDFYPCEQQQTVAAVRRKQAVSHVSRLEKHVASPDEKHVASPDENPPAADEEEGFVPFDLPSPGKPVDRVDPKWKAMLSELAKLDNDNLGSVKNKEELFRHRILPMMKYIRSLPGEVAAGYHEKLVQQVRDLGYGDLRGYAAEGRGRFEEVGSRKSIVAWEYLAVG</sequence>
<feature type="region of interest" description="Disordered" evidence="1">
    <location>
        <begin position="48"/>
        <end position="116"/>
    </location>
</feature>
<name>A0AAV9JPF2_9PEZI</name>
<evidence type="ECO:0000313" key="2">
    <source>
        <dbReference type="EMBL" id="KAK4547065.1"/>
    </source>
</evidence>
<evidence type="ECO:0000313" key="3">
    <source>
        <dbReference type="Proteomes" id="UP001324427"/>
    </source>
</evidence>
<comment type="caution">
    <text evidence="2">The sequence shown here is derived from an EMBL/GenBank/DDBJ whole genome shotgun (WGS) entry which is preliminary data.</text>
</comment>
<dbReference type="AlphaFoldDB" id="A0AAV9JPF2"/>
<reference evidence="2 3" key="1">
    <citation type="submission" date="2021-11" db="EMBL/GenBank/DDBJ databases">
        <title>Black yeast isolated from Biological Soil Crust.</title>
        <authorList>
            <person name="Kurbessoian T."/>
        </authorList>
    </citation>
    <scope>NUCLEOTIDE SEQUENCE [LARGE SCALE GENOMIC DNA]</scope>
    <source>
        <strain evidence="2 3">CCFEE 5522</strain>
    </source>
</reference>
<organism evidence="2 3">
    <name type="scientific">Oleoguttula mirabilis</name>
    <dbReference type="NCBI Taxonomy" id="1507867"/>
    <lineage>
        <taxon>Eukaryota</taxon>
        <taxon>Fungi</taxon>
        <taxon>Dikarya</taxon>
        <taxon>Ascomycota</taxon>
        <taxon>Pezizomycotina</taxon>
        <taxon>Dothideomycetes</taxon>
        <taxon>Dothideomycetidae</taxon>
        <taxon>Mycosphaerellales</taxon>
        <taxon>Teratosphaeriaceae</taxon>
        <taxon>Oleoguttula</taxon>
    </lineage>
</organism>
<feature type="compositionally biased region" description="Basic and acidic residues" evidence="1">
    <location>
        <begin position="187"/>
        <end position="201"/>
    </location>
</feature>
<gene>
    <name evidence="2" type="ORF">LTR36_001286</name>
</gene>